<sequence>MATVDPAGLALHPACPRVWGPSDQHRPPQEGSHLPARRRGLARNQSCQHPDLGPPASRTEKEMSAVAAPGCAALLQPPQQTSVQSFKGMSLSVEAGLCGEPAGKLLGEGGGQREASLVGKKGWEWRRHRGRTLSEEDQGARPFSPGSCALRGDREGGIG</sequence>
<protein>
    <submittedName>
        <fullName evidence="2">cDNA FLJ46557 fis, clone THYMU3039846</fullName>
    </submittedName>
</protein>
<dbReference type="PeptideAtlas" id="Q6ZR86"/>
<evidence type="ECO:0000313" key="2">
    <source>
        <dbReference type="EMBL" id="BAC87428.1"/>
    </source>
</evidence>
<organism evidence="2">
    <name type="scientific">Homo sapiens</name>
    <name type="common">Human</name>
    <dbReference type="NCBI Taxonomy" id="9606"/>
    <lineage>
        <taxon>Eukaryota</taxon>
        <taxon>Metazoa</taxon>
        <taxon>Chordata</taxon>
        <taxon>Craniata</taxon>
        <taxon>Vertebrata</taxon>
        <taxon>Euteleostomi</taxon>
        <taxon>Mammalia</taxon>
        <taxon>Eutheria</taxon>
        <taxon>Euarchontoglires</taxon>
        <taxon>Primates</taxon>
        <taxon>Haplorrhini</taxon>
        <taxon>Catarrhini</taxon>
        <taxon>Hominidae</taxon>
        <taxon>Homo</taxon>
    </lineage>
</organism>
<dbReference type="AlphaFoldDB" id="Q6ZR86"/>
<dbReference type="EMBL" id="AK128414">
    <property type="protein sequence ID" value="BAC87428.1"/>
    <property type="molecule type" value="mRNA"/>
</dbReference>
<feature type="region of interest" description="Disordered" evidence="1">
    <location>
        <begin position="1"/>
        <end position="64"/>
    </location>
</feature>
<reference evidence="2" key="1">
    <citation type="submission" date="2003-07" db="EMBL/GenBank/DDBJ databases">
        <title>NEDO human cDNA sequencing project.</title>
        <authorList>
            <person name="Ninomiya K."/>
            <person name="Wagatsuma M."/>
            <person name="Kanda K."/>
            <person name="Kondo H."/>
            <person name="Yokoi T."/>
            <person name="Kodaira H."/>
            <person name="Furuya T."/>
            <person name="Takahashi M."/>
            <person name="Kikkawa E."/>
            <person name="Omura Y."/>
            <person name="Abe K."/>
            <person name="Kamihara K."/>
            <person name="Katsuta N."/>
            <person name="Sato K."/>
            <person name="Tanikawa M."/>
            <person name="Yamazaki M."/>
            <person name="Sugiyama T."/>
            <person name="Irie R."/>
            <person name="Otsuki T."/>
            <person name="Sato H."/>
            <person name="Ota T."/>
            <person name="Wakamatsu A."/>
            <person name="Ishii S."/>
            <person name="Yamamoto J."/>
            <person name="Isono Y."/>
            <person name="Kawai-Hio Y."/>
            <person name="Saito K."/>
            <person name="Nishikawa T."/>
            <person name="Kimura K."/>
            <person name="Yamashita H."/>
            <person name="Matsuo K."/>
            <person name="Nakamura Y."/>
            <person name="Sekine M."/>
            <person name="Kikuchi H."/>
            <person name="Murakawa K."/>
            <person name="Kanehori K."/>
            <person name="Takahashi-Fujii A."/>
            <person name="Oshima A."/>
            <person name="Sugiyama A."/>
            <person name="Kawakami B."/>
            <person name="Suzuki Y."/>
            <person name="Sugano S."/>
            <person name="Nagahari K."/>
            <person name="Masuho Y."/>
            <person name="Nagai K."/>
            <person name="Isogai T."/>
        </authorList>
    </citation>
    <scope>NUCLEOTIDE SEQUENCE</scope>
    <source>
        <tissue evidence="2">Thymus</tissue>
    </source>
</reference>
<feature type="region of interest" description="Disordered" evidence="1">
    <location>
        <begin position="130"/>
        <end position="159"/>
    </location>
</feature>
<accession>Q6ZR86</accession>
<name>Q6ZR86_HUMAN</name>
<proteinExistence type="evidence at transcript level"/>
<evidence type="ECO:0000256" key="1">
    <source>
        <dbReference type="SAM" id="MobiDB-lite"/>
    </source>
</evidence>